<feature type="domain" description="DDE Tnp4" evidence="4">
    <location>
        <begin position="207"/>
        <end position="290"/>
    </location>
</feature>
<evidence type="ECO:0000256" key="2">
    <source>
        <dbReference type="ARBA" id="ARBA00022723"/>
    </source>
</evidence>
<keyword evidence="3" id="KW-0175">Coiled coil</keyword>
<dbReference type="PANTHER" id="PTHR23080">
    <property type="entry name" value="THAP DOMAIN PROTEIN"/>
    <property type="match status" value="1"/>
</dbReference>
<dbReference type="AlphaFoldDB" id="A0AAD9V570"/>
<protein>
    <recommendedName>
        <fullName evidence="8">DDE Tnp4 domain-containing protein</fullName>
    </recommendedName>
</protein>
<gene>
    <name evidence="6" type="ORF">P5673_015051</name>
</gene>
<sequence>MADKGFAIQDLLDPSLKMPPKRDSNRQEVSIEEMLQAAREEIERLQQELVRKNNLSQFGLARFMYDDEMIRFSTGFSSVNVLKSLIDLIKLSAEKMRTWSQVQHDRAKKHGERIVHNELFVNMKKQSLALQDQFFMWLCKVKLGLFDQDLSVRFNVSISTVSRTIVTWSNFLYFTFGCLPRWPCRAQIKNTMPIVFKENFSNARLIIDCTEIKVQTPSSLVLHSEFYSSYKSATTLKGLVGITPSGAVSFIWKLYTKSISDREIVKRCGILGLLEDGDGVVADKGFTIADLL</sequence>
<dbReference type="Pfam" id="PF13613">
    <property type="entry name" value="HTH_Tnp_4"/>
    <property type="match status" value="1"/>
</dbReference>
<evidence type="ECO:0008006" key="8">
    <source>
        <dbReference type="Google" id="ProtNLM"/>
    </source>
</evidence>
<reference evidence="6" key="2">
    <citation type="journal article" date="2023" name="Science">
        <title>Genomic signatures of disease resistance in endangered staghorn corals.</title>
        <authorList>
            <person name="Vollmer S.V."/>
            <person name="Selwyn J.D."/>
            <person name="Despard B.A."/>
            <person name="Roesel C.L."/>
        </authorList>
    </citation>
    <scope>NUCLEOTIDE SEQUENCE</scope>
    <source>
        <strain evidence="6">K2</strain>
    </source>
</reference>
<dbReference type="InterPro" id="IPR027805">
    <property type="entry name" value="Transposase_HTH_dom"/>
</dbReference>
<dbReference type="PANTHER" id="PTHR23080:SF133">
    <property type="entry name" value="SI:CH211-262I1.5-RELATED"/>
    <property type="match status" value="1"/>
</dbReference>
<comment type="cofactor">
    <cofactor evidence="1">
        <name>a divalent metal cation</name>
        <dbReference type="ChEBI" id="CHEBI:60240"/>
    </cofactor>
</comment>
<proteinExistence type="predicted"/>
<reference evidence="6" key="1">
    <citation type="journal article" date="2023" name="G3 (Bethesda)">
        <title>Whole genome assembly and annotation of the endangered Caribbean coral Acropora cervicornis.</title>
        <authorList>
            <person name="Selwyn J.D."/>
            <person name="Vollmer S.V."/>
        </authorList>
    </citation>
    <scope>NUCLEOTIDE SEQUENCE</scope>
    <source>
        <strain evidence="6">K2</strain>
    </source>
</reference>
<keyword evidence="2" id="KW-0479">Metal-binding</keyword>
<comment type="caution">
    <text evidence="6">The sequence shown here is derived from an EMBL/GenBank/DDBJ whole genome shotgun (WGS) entry which is preliminary data.</text>
</comment>
<dbReference type="EMBL" id="JARQWQ010000031">
    <property type="protein sequence ID" value="KAK2561694.1"/>
    <property type="molecule type" value="Genomic_DNA"/>
</dbReference>
<organism evidence="6 7">
    <name type="scientific">Acropora cervicornis</name>
    <name type="common">Staghorn coral</name>
    <dbReference type="NCBI Taxonomy" id="6130"/>
    <lineage>
        <taxon>Eukaryota</taxon>
        <taxon>Metazoa</taxon>
        <taxon>Cnidaria</taxon>
        <taxon>Anthozoa</taxon>
        <taxon>Hexacorallia</taxon>
        <taxon>Scleractinia</taxon>
        <taxon>Astrocoeniina</taxon>
        <taxon>Acroporidae</taxon>
        <taxon>Acropora</taxon>
    </lineage>
</organism>
<evidence type="ECO:0000259" key="4">
    <source>
        <dbReference type="Pfam" id="PF13359"/>
    </source>
</evidence>
<feature type="domain" description="Transposase Helix-turn-helix" evidence="5">
    <location>
        <begin position="126"/>
        <end position="175"/>
    </location>
</feature>
<evidence type="ECO:0000313" key="6">
    <source>
        <dbReference type="EMBL" id="KAK2561694.1"/>
    </source>
</evidence>
<evidence type="ECO:0000313" key="7">
    <source>
        <dbReference type="Proteomes" id="UP001249851"/>
    </source>
</evidence>
<keyword evidence="7" id="KW-1185">Reference proteome</keyword>
<name>A0AAD9V570_ACRCE</name>
<dbReference type="InterPro" id="IPR027806">
    <property type="entry name" value="HARBI1_dom"/>
</dbReference>
<evidence type="ECO:0000256" key="1">
    <source>
        <dbReference type="ARBA" id="ARBA00001968"/>
    </source>
</evidence>
<dbReference type="Pfam" id="PF13359">
    <property type="entry name" value="DDE_Tnp_4"/>
    <property type="match status" value="1"/>
</dbReference>
<dbReference type="GO" id="GO:0046872">
    <property type="term" value="F:metal ion binding"/>
    <property type="evidence" value="ECO:0007669"/>
    <property type="project" value="UniProtKB-KW"/>
</dbReference>
<feature type="coiled-coil region" evidence="3">
    <location>
        <begin position="28"/>
        <end position="55"/>
    </location>
</feature>
<evidence type="ECO:0000256" key="3">
    <source>
        <dbReference type="SAM" id="Coils"/>
    </source>
</evidence>
<accession>A0AAD9V570</accession>
<dbReference type="Proteomes" id="UP001249851">
    <property type="component" value="Unassembled WGS sequence"/>
</dbReference>
<evidence type="ECO:0000259" key="5">
    <source>
        <dbReference type="Pfam" id="PF13613"/>
    </source>
</evidence>